<dbReference type="HOGENOM" id="CLU_008246_1_0_1"/>
<gene>
    <name evidence="9" type="ORF">SELMODRAFT_131582</name>
</gene>
<dbReference type="Gramene" id="EFJ08550">
    <property type="protein sequence ID" value="EFJ08550"/>
    <property type="gene ID" value="SELMODRAFT_131582"/>
</dbReference>
<dbReference type="EMBL" id="GL377673">
    <property type="protein sequence ID" value="EFJ08550.1"/>
    <property type="molecule type" value="Genomic_DNA"/>
</dbReference>
<sequence>MSRRESAPPRVAPIVIDNGSFSCRAGWAGDAEPRIEFKSVLNRPKHRSSGETVNLIGDYDSGIAKVYDFTRSAARSAFDGNVVFQFETMECILDYAFDRMGIRGPEVEHPVLLTECPCNPLQSRSKMAELLFETYGVPSLAFGMDGVFSYSHNRKIGNCDSDGILVCSGYTTTHVIPISNGEPVMEACCRTAVGGFHVTDYLKRLLCLEYPYHTNHIVWDKVEALKKEHGYIAVDYAEELKLFQLESPEALEKTRWWQLPWVPPPEKEQPTEDQLARKAALREKQGQRLREMAAAKRSSKLADLENEVEYLKNLLQDLDGLENGQEDSLLAEAGFTSKQEVQISLNKAVSALRKAKGESIEAEKDSDDIPLSEKYPLLEIADNLLSEEQLKEKRKQRFLKTTAEGRIRAKQRRQEECLQREREQQMEEERRLENPEKYLEELKARHCEVSARVDQRKRQKVGTNNGHGTTTAATGGRSERLTAVQRERMKLLTQAAFDRGKDEDTFGMNDEDWQMYKQMDRDYDEEEDIDEDEAELSRLASRLKELDPSYISVPPPGSQEIVPEFVIQRPLTEKDYRIGLGVERFRCAEIVFQPSMVGVDQAGVGEMTSIAMRRLPEELVSRVMDGTILLTGGNCEFDGFDKRMFSEARRDRPLGSVIRVVRAADPSLDAWHGASAYASSSLFSKFAFTRSDYEEKGQDWLRRYKLEYCLH</sequence>
<name>D8T4D3_SELML</name>
<dbReference type="SMART" id="SM00268">
    <property type="entry name" value="ACTIN"/>
    <property type="match status" value="1"/>
</dbReference>
<dbReference type="Pfam" id="PF00022">
    <property type="entry name" value="Actin"/>
    <property type="match status" value="2"/>
</dbReference>
<evidence type="ECO:0000256" key="1">
    <source>
        <dbReference type="ARBA" id="ARBA00004123"/>
    </source>
</evidence>
<evidence type="ECO:0000256" key="5">
    <source>
        <dbReference type="ARBA" id="ARBA00023163"/>
    </source>
</evidence>
<feature type="compositionally biased region" description="Low complexity" evidence="8">
    <location>
        <begin position="462"/>
        <end position="476"/>
    </location>
</feature>
<evidence type="ECO:0000313" key="9">
    <source>
        <dbReference type="EMBL" id="EFJ08550.1"/>
    </source>
</evidence>
<keyword evidence="2" id="KW-0227">DNA damage</keyword>
<dbReference type="Gene3D" id="3.90.640.10">
    <property type="entry name" value="Actin, Chain A, domain 4"/>
    <property type="match status" value="2"/>
</dbReference>
<keyword evidence="10" id="KW-1185">Reference proteome</keyword>
<organism evidence="10">
    <name type="scientific">Selaginella moellendorffii</name>
    <name type="common">Spikemoss</name>
    <dbReference type="NCBI Taxonomy" id="88036"/>
    <lineage>
        <taxon>Eukaryota</taxon>
        <taxon>Viridiplantae</taxon>
        <taxon>Streptophyta</taxon>
        <taxon>Embryophyta</taxon>
        <taxon>Tracheophyta</taxon>
        <taxon>Lycopodiopsida</taxon>
        <taxon>Selaginellales</taxon>
        <taxon>Selaginellaceae</taxon>
        <taxon>Selaginella</taxon>
    </lineage>
</organism>
<comment type="similarity">
    <text evidence="7">Belongs to the actin family.</text>
</comment>
<dbReference type="FunCoup" id="D8T4D3">
    <property type="interactions" value="3934"/>
</dbReference>
<dbReference type="GO" id="GO:0031011">
    <property type="term" value="C:Ino80 complex"/>
    <property type="evidence" value="ECO:0000318"/>
    <property type="project" value="GO_Central"/>
</dbReference>
<dbReference type="Proteomes" id="UP000001514">
    <property type="component" value="Unassembled WGS sequence"/>
</dbReference>
<evidence type="ECO:0000313" key="10">
    <source>
        <dbReference type="Proteomes" id="UP000001514"/>
    </source>
</evidence>
<evidence type="ECO:0000256" key="3">
    <source>
        <dbReference type="ARBA" id="ARBA00023015"/>
    </source>
</evidence>
<dbReference type="GO" id="GO:0005737">
    <property type="term" value="C:cytoplasm"/>
    <property type="evidence" value="ECO:0000318"/>
    <property type="project" value="GO_Central"/>
</dbReference>
<evidence type="ECO:0000256" key="4">
    <source>
        <dbReference type="ARBA" id="ARBA00023054"/>
    </source>
</evidence>
<dbReference type="KEGG" id="smo:SELMODRAFT_131582"/>
<keyword evidence="5" id="KW-0804">Transcription</keyword>
<keyword evidence="3" id="KW-0805">Transcription regulation</keyword>
<evidence type="ECO:0000256" key="6">
    <source>
        <dbReference type="ARBA" id="ARBA00023242"/>
    </source>
</evidence>
<dbReference type="FunFam" id="3.30.420.40:FF:000058">
    <property type="entry name" value="Putative actin-related protein 5"/>
    <property type="match status" value="1"/>
</dbReference>
<feature type="region of interest" description="Disordered" evidence="8">
    <location>
        <begin position="450"/>
        <end position="477"/>
    </location>
</feature>
<protein>
    <recommendedName>
        <fullName evidence="11">Actin-related protein 5</fullName>
    </recommendedName>
</protein>
<dbReference type="GO" id="GO:0006974">
    <property type="term" value="P:DNA damage response"/>
    <property type="evidence" value="ECO:0007669"/>
    <property type="project" value="UniProtKB-KW"/>
</dbReference>
<dbReference type="SUPFAM" id="SSF53067">
    <property type="entry name" value="Actin-like ATPase domain"/>
    <property type="match status" value="2"/>
</dbReference>
<evidence type="ECO:0000256" key="8">
    <source>
        <dbReference type="SAM" id="MobiDB-lite"/>
    </source>
</evidence>
<proteinExistence type="inferred from homology"/>
<dbReference type="CDD" id="cd10211">
    <property type="entry name" value="ASKHA_NBD_Arp5"/>
    <property type="match status" value="1"/>
</dbReference>
<reference evidence="9 10" key="1">
    <citation type="journal article" date="2011" name="Science">
        <title>The Selaginella genome identifies genetic changes associated with the evolution of vascular plants.</title>
        <authorList>
            <person name="Banks J.A."/>
            <person name="Nishiyama T."/>
            <person name="Hasebe M."/>
            <person name="Bowman J.L."/>
            <person name="Gribskov M."/>
            <person name="dePamphilis C."/>
            <person name="Albert V.A."/>
            <person name="Aono N."/>
            <person name="Aoyama T."/>
            <person name="Ambrose B.A."/>
            <person name="Ashton N.W."/>
            <person name="Axtell M.J."/>
            <person name="Barker E."/>
            <person name="Barker M.S."/>
            <person name="Bennetzen J.L."/>
            <person name="Bonawitz N.D."/>
            <person name="Chapple C."/>
            <person name="Cheng C."/>
            <person name="Correa L.G."/>
            <person name="Dacre M."/>
            <person name="DeBarry J."/>
            <person name="Dreyer I."/>
            <person name="Elias M."/>
            <person name="Engstrom E.M."/>
            <person name="Estelle M."/>
            <person name="Feng L."/>
            <person name="Finet C."/>
            <person name="Floyd S.K."/>
            <person name="Frommer W.B."/>
            <person name="Fujita T."/>
            <person name="Gramzow L."/>
            <person name="Gutensohn M."/>
            <person name="Harholt J."/>
            <person name="Hattori M."/>
            <person name="Heyl A."/>
            <person name="Hirai T."/>
            <person name="Hiwatashi Y."/>
            <person name="Ishikawa M."/>
            <person name="Iwata M."/>
            <person name="Karol K.G."/>
            <person name="Koehler B."/>
            <person name="Kolukisaoglu U."/>
            <person name="Kubo M."/>
            <person name="Kurata T."/>
            <person name="Lalonde S."/>
            <person name="Li K."/>
            <person name="Li Y."/>
            <person name="Litt A."/>
            <person name="Lyons E."/>
            <person name="Manning G."/>
            <person name="Maruyama T."/>
            <person name="Michael T.P."/>
            <person name="Mikami K."/>
            <person name="Miyazaki S."/>
            <person name="Morinaga S."/>
            <person name="Murata T."/>
            <person name="Mueller-Roeber B."/>
            <person name="Nelson D.R."/>
            <person name="Obara M."/>
            <person name="Oguri Y."/>
            <person name="Olmstead R.G."/>
            <person name="Onodera N."/>
            <person name="Petersen B.L."/>
            <person name="Pils B."/>
            <person name="Prigge M."/>
            <person name="Rensing S.A."/>
            <person name="Riano-Pachon D.M."/>
            <person name="Roberts A.W."/>
            <person name="Sato Y."/>
            <person name="Scheller H.V."/>
            <person name="Schulz B."/>
            <person name="Schulz C."/>
            <person name="Shakirov E.V."/>
            <person name="Shibagaki N."/>
            <person name="Shinohara N."/>
            <person name="Shippen D.E."/>
            <person name="Soerensen I."/>
            <person name="Sotooka R."/>
            <person name="Sugimoto N."/>
            <person name="Sugita M."/>
            <person name="Sumikawa N."/>
            <person name="Tanurdzic M."/>
            <person name="Theissen G."/>
            <person name="Ulvskov P."/>
            <person name="Wakazuki S."/>
            <person name="Weng J.K."/>
            <person name="Willats W.W."/>
            <person name="Wipf D."/>
            <person name="Wolf P.G."/>
            <person name="Yang L."/>
            <person name="Zimmer A.D."/>
            <person name="Zhu Q."/>
            <person name="Mitros T."/>
            <person name="Hellsten U."/>
            <person name="Loque D."/>
            <person name="Otillar R."/>
            <person name="Salamov A."/>
            <person name="Schmutz J."/>
            <person name="Shapiro H."/>
            <person name="Lindquist E."/>
            <person name="Lucas S."/>
            <person name="Rokhsar D."/>
            <person name="Grigoriev I.V."/>
        </authorList>
    </citation>
    <scope>NUCLEOTIDE SEQUENCE [LARGE SCALE GENOMIC DNA]</scope>
</reference>
<evidence type="ECO:0008006" key="11">
    <source>
        <dbReference type="Google" id="ProtNLM"/>
    </source>
</evidence>
<dbReference type="OMA" id="YPFTEHV"/>
<evidence type="ECO:0000256" key="2">
    <source>
        <dbReference type="ARBA" id="ARBA00022763"/>
    </source>
</evidence>
<comment type="subcellular location">
    <subcellularLocation>
        <location evidence="1">Nucleus</location>
    </subcellularLocation>
</comment>
<keyword evidence="6" id="KW-0539">Nucleus</keyword>
<dbReference type="eggNOG" id="KOG0681">
    <property type="taxonomic scope" value="Eukaryota"/>
</dbReference>
<dbReference type="PANTHER" id="PTHR11937">
    <property type="entry name" value="ACTIN"/>
    <property type="match status" value="1"/>
</dbReference>
<dbReference type="FunFam" id="3.30.420.40:FF:000122">
    <property type="entry name" value="ARP5 actin-related protein 5 homolog"/>
    <property type="match status" value="1"/>
</dbReference>
<keyword evidence="4" id="KW-0175">Coiled coil</keyword>
<evidence type="ECO:0000256" key="7">
    <source>
        <dbReference type="RuleBase" id="RU000487"/>
    </source>
</evidence>
<dbReference type="OrthoDB" id="7340501at2759"/>
<dbReference type="InterPro" id="IPR004000">
    <property type="entry name" value="Actin"/>
</dbReference>
<dbReference type="AlphaFoldDB" id="D8T4D3"/>
<accession>D8T4D3</accession>
<dbReference type="Gene3D" id="3.30.420.40">
    <property type="match status" value="4"/>
</dbReference>
<dbReference type="InParanoid" id="D8T4D3"/>
<dbReference type="InterPro" id="IPR043129">
    <property type="entry name" value="ATPase_NBD"/>
</dbReference>
<dbReference type="GO" id="GO:0006355">
    <property type="term" value="P:regulation of DNA-templated transcription"/>
    <property type="evidence" value="ECO:0000318"/>
    <property type="project" value="GO_Central"/>
</dbReference>
<dbReference type="STRING" id="88036.D8T4D3"/>